<dbReference type="EMBL" id="GBRH01253360">
    <property type="protein sequence ID" value="JAD44535.1"/>
    <property type="molecule type" value="Transcribed_RNA"/>
</dbReference>
<accession>A0A0A9A6A4</accession>
<evidence type="ECO:0000313" key="1">
    <source>
        <dbReference type="EMBL" id="JAD44535.1"/>
    </source>
</evidence>
<name>A0A0A9A6A4_ARUDO</name>
<organism evidence="1">
    <name type="scientific">Arundo donax</name>
    <name type="common">Giant reed</name>
    <name type="synonym">Donax arundinaceus</name>
    <dbReference type="NCBI Taxonomy" id="35708"/>
    <lineage>
        <taxon>Eukaryota</taxon>
        <taxon>Viridiplantae</taxon>
        <taxon>Streptophyta</taxon>
        <taxon>Embryophyta</taxon>
        <taxon>Tracheophyta</taxon>
        <taxon>Spermatophyta</taxon>
        <taxon>Magnoliopsida</taxon>
        <taxon>Liliopsida</taxon>
        <taxon>Poales</taxon>
        <taxon>Poaceae</taxon>
        <taxon>PACMAD clade</taxon>
        <taxon>Arundinoideae</taxon>
        <taxon>Arundineae</taxon>
        <taxon>Arundo</taxon>
    </lineage>
</organism>
<reference evidence="1" key="2">
    <citation type="journal article" date="2015" name="Data Brief">
        <title>Shoot transcriptome of the giant reed, Arundo donax.</title>
        <authorList>
            <person name="Barrero R.A."/>
            <person name="Guerrero F.D."/>
            <person name="Moolhuijzen P."/>
            <person name="Goolsby J.A."/>
            <person name="Tidwell J."/>
            <person name="Bellgard S.E."/>
            <person name="Bellgard M.I."/>
        </authorList>
    </citation>
    <scope>NUCLEOTIDE SEQUENCE</scope>
    <source>
        <tissue evidence="1">Shoot tissue taken approximately 20 cm above the soil surface</tissue>
    </source>
</reference>
<proteinExistence type="predicted"/>
<dbReference type="AlphaFoldDB" id="A0A0A9A6A4"/>
<protein>
    <submittedName>
        <fullName evidence="1">Uncharacterized protein</fullName>
    </submittedName>
</protein>
<sequence>MHRVLLAEIVTMGGRCRRQDNSFTKENAEALRKWSIKASKAMFMLNTMIEEDLVEHIRDAETPKGLGDIGKAALKEKNQA</sequence>
<reference evidence="1" key="1">
    <citation type="submission" date="2014-09" db="EMBL/GenBank/DDBJ databases">
        <authorList>
            <person name="Magalhaes I.L.F."/>
            <person name="Oliveira U."/>
            <person name="Santos F.R."/>
            <person name="Vidigal T.H.D.A."/>
            <person name="Brescovit A.D."/>
            <person name="Santos A.J."/>
        </authorList>
    </citation>
    <scope>NUCLEOTIDE SEQUENCE</scope>
    <source>
        <tissue evidence="1">Shoot tissue taken approximately 20 cm above the soil surface</tissue>
    </source>
</reference>